<sequence>MPRRQQGIPTWPCPCSSCYRRATWMYLGPGRPGQLLSMQGAGRALPTTGATAVCFMLAHLDELASRGKIGDANVSIPLYSGWVPRLGPATARPRGVAGDGPLWGIE</sequence>
<gene>
    <name evidence="1" type="ORF">PCOR1329_LOCUS70905</name>
</gene>
<evidence type="ECO:0000313" key="1">
    <source>
        <dbReference type="EMBL" id="CAK0890802.1"/>
    </source>
</evidence>
<organism evidence="1 2">
    <name type="scientific">Prorocentrum cordatum</name>
    <dbReference type="NCBI Taxonomy" id="2364126"/>
    <lineage>
        <taxon>Eukaryota</taxon>
        <taxon>Sar</taxon>
        <taxon>Alveolata</taxon>
        <taxon>Dinophyceae</taxon>
        <taxon>Prorocentrales</taxon>
        <taxon>Prorocentraceae</taxon>
        <taxon>Prorocentrum</taxon>
    </lineage>
</organism>
<evidence type="ECO:0000313" key="2">
    <source>
        <dbReference type="Proteomes" id="UP001189429"/>
    </source>
</evidence>
<proteinExistence type="predicted"/>
<keyword evidence="2" id="KW-1185">Reference proteome</keyword>
<dbReference type="Proteomes" id="UP001189429">
    <property type="component" value="Unassembled WGS sequence"/>
</dbReference>
<comment type="caution">
    <text evidence="1">The sequence shown here is derived from an EMBL/GenBank/DDBJ whole genome shotgun (WGS) entry which is preliminary data.</text>
</comment>
<reference evidence="1" key="1">
    <citation type="submission" date="2023-10" db="EMBL/GenBank/DDBJ databases">
        <authorList>
            <person name="Chen Y."/>
            <person name="Shah S."/>
            <person name="Dougan E. K."/>
            <person name="Thang M."/>
            <person name="Chan C."/>
        </authorList>
    </citation>
    <scope>NUCLEOTIDE SEQUENCE [LARGE SCALE GENOMIC DNA]</scope>
</reference>
<accession>A0ABN9WZB5</accession>
<dbReference type="EMBL" id="CAUYUJ010019392">
    <property type="protein sequence ID" value="CAK0890802.1"/>
    <property type="molecule type" value="Genomic_DNA"/>
</dbReference>
<name>A0ABN9WZB5_9DINO</name>
<protein>
    <submittedName>
        <fullName evidence="1">Uncharacterized protein</fullName>
    </submittedName>
</protein>